<evidence type="ECO:0000256" key="3">
    <source>
        <dbReference type="ARBA" id="ARBA00022692"/>
    </source>
</evidence>
<dbReference type="InterPro" id="IPR003838">
    <property type="entry name" value="ABC3_permease_C"/>
</dbReference>
<feature type="transmembrane region" description="Helical" evidence="7">
    <location>
        <begin position="335"/>
        <end position="361"/>
    </location>
</feature>
<dbReference type="KEGG" id="adin:H7849_10840"/>
<accession>A0A7G8BP69</accession>
<feature type="transmembrane region" description="Helical" evidence="7">
    <location>
        <begin position="281"/>
        <end position="307"/>
    </location>
</feature>
<organism evidence="10 11">
    <name type="scientific">Alloacidobacterium dinghuense</name>
    <dbReference type="NCBI Taxonomy" id="2763107"/>
    <lineage>
        <taxon>Bacteria</taxon>
        <taxon>Pseudomonadati</taxon>
        <taxon>Acidobacteriota</taxon>
        <taxon>Terriglobia</taxon>
        <taxon>Terriglobales</taxon>
        <taxon>Acidobacteriaceae</taxon>
        <taxon>Alloacidobacterium</taxon>
    </lineage>
</organism>
<dbReference type="InterPro" id="IPR017800">
    <property type="entry name" value="ADOP"/>
</dbReference>
<evidence type="ECO:0000256" key="4">
    <source>
        <dbReference type="ARBA" id="ARBA00022989"/>
    </source>
</evidence>
<dbReference type="NCBIfam" id="TIGR03434">
    <property type="entry name" value="ADOP"/>
    <property type="match status" value="1"/>
</dbReference>
<evidence type="ECO:0000256" key="1">
    <source>
        <dbReference type="ARBA" id="ARBA00004651"/>
    </source>
</evidence>
<evidence type="ECO:0000256" key="2">
    <source>
        <dbReference type="ARBA" id="ARBA00022475"/>
    </source>
</evidence>
<keyword evidence="2" id="KW-1003">Cell membrane</keyword>
<dbReference type="GO" id="GO:0022857">
    <property type="term" value="F:transmembrane transporter activity"/>
    <property type="evidence" value="ECO:0007669"/>
    <property type="project" value="TreeGrafter"/>
</dbReference>
<evidence type="ECO:0000313" key="10">
    <source>
        <dbReference type="EMBL" id="QNI34339.1"/>
    </source>
</evidence>
<evidence type="ECO:0000256" key="5">
    <source>
        <dbReference type="ARBA" id="ARBA00023136"/>
    </source>
</evidence>
<reference evidence="10 11" key="1">
    <citation type="submission" date="2020-08" db="EMBL/GenBank/DDBJ databases">
        <title>Edaphobacter telluris sp. nov. and Acidobacterium dinghuensis sp. nov., two acidobacteria isolated from forest soil.</title>
        <authorList>
            <person name="Fu J."/>
            <person name="Qiu L."/>
        </authorList>
    </citation>
    <scope>NUCLEOTIDE SEQUENCE [LARGE SCALE GENOMIC DNA]</scope>
    <source>
        <strain evidence="10">4Y35</strain>
    </source>
</reference>
<feature type="transmembrane region" description="Helical" evidence="7">
    <location>
        <begin position="744"/>
        <end position="764"/>
    </location>
</feature>
<dbReference type="Pfam" id="PF12704">
    <property type="entry name" value="MacB_PCD"/>
    <property type="match status" value="2"/>
</dbReference>
<gene>
    <name evidence="10" type="ORF">H7849_10840</name>
</gene>
<keyword evidence="11" id="KW-1185">Reference proteome</keyword>
<dbReference type="GO" id="GO:0005886">
    <property type="term" value="C:plasma membrane"/>
    <property type="evidence" value="ECO:0007669"/>
    <property type="project" value="UniProtKB-SubCell"/>
</dbReference>
<feature type="domain" description="MacB-like periplasmic core" evidence="9">
    <location>
        <begin position="437"/>
        <end position="615"/>
    </location>
</feature>
<dbReference type="EMBL" id="CP060394">
    <property type="protein sequence ID" value="QNI34339.1"/>
    <property type="molecule type" value="Genomic_DNA"/>
</dbReference>
<name>A0A7G8BP69_9BACT</name>
<evidence type="ECO:0000313" key="11">
    <source>
        <dbReference type="Proteomes" id="UP000515312"/>
    </source>
</evidence>
<dbReference type="PANTHER" id="PTHR30572:SF4">
    <property type="entry name" value="ABC TRANSPORTER PERMEASE YTRF"/>
    <property type="match status" value="1"/>
</dbReference>
<keyword evidence="5 7" id="KW-0472">Membrane</keyword>
<evidence type="ECO:0000256" key="7">
    <source>
        <dbReference type="SAM" id="Phobius"/>
    </source>
</evidence>
<evidence type="ECO:0000259" key="9">
    <source>
        <dbReference type="Pfam" id="PF12704"/>
    </source>
</evidence>
<feature type="transmembrane region" description="Helical" evidence="7">
    <location>
        <begin position="686"/>
        <end position="709"/>
    </location>
</feature>
<dbReference type="Proteomes" id="UP000515312">
    <property type="component" value="Chromosome"/>
</dbReference>
<feature type="transmembrane region" description="Helical" evidence="7">
    <location>
        <begin position="21"/>
        <end position="43"/>
    </location>
</feature>
<dbReference type="InterPro" id="IPR025857">
    <property type="entry name" value="MacB_PCD"/>
</dbReference>
<feature type="transmembrane region" description="Helical" evidence="7">
    <location>
        <begin position="431"/>
        <end position="451"/>
    </location>
</feature>
<proteinExistence type="inferred from homology"/>
<dbReference type="InterPro" id="IPR050250">
    <property type="entry name" value="Macrolide_Exporter_MacB"/>
</dbReference>
<protein>
    <submittedName>
        <fullName evidence="10">ABC transporter permease</fullName>
    </submittedName>
</protein>
<dbReference type="PANTHER" id="PTHR30572">
    <property type="entry name" value="MEMBRANE COMPONENT OF TRANSPORTER-RELATED"/>
    <property type="match status" value="1"/>
</dbReference>
<dbReference type="AlphaFoldDB" id="A0A7G8BP69"/>
<dbReference type="Pfam" id="PF02687">
    <property type="entry name" value="FtsX"/>
    <property type="match status" value="2"/>
</dbReference>
<sequence length="813" mass="87040">MAQLRQDLAYTFRRLSKTPGLVLAVVISIGLGLAANSTIFSMVSRFVLTPPPVGDPGSLLSLKTTDKNECCSNFPWPLYTDLRDQAKSFSGLAAYDELLPASIGGNGEPERLWGQAATANYFDVAQMRMALGRGFLPSEERQQVIVLGYRVWQRRFASDAAIIGKAIPLSGHPYTVVGVAPPGFHGLDSILDPQYWVPLGNIETLAPGSAGSIVSVWQGRDNHWLAVIGRLTAGTTQTQAANELTTLSQSFAKAYPATDKDLGFYTDRAGALPPREKSMTLLFLAALSIVVLLVLAIACANVVNLLLANAAARQREMAVRIALGATRKLLLRQMLLESVILALGGGLVGTGLSLWATSALAVFHIPAPVPIDTNLSIDWRVLLYTFVLSVGTGLFFGLIPALIASRPILTSALKGEDALARPGRRITLRNILVVAQIAMSIILLSATGLFLRSLEHASTIDPGFRSRNVLMVSVDPRVHGYTSEHTAQFLTQSRDRLAAIPGVISAAATDSVPLSGGNRSDGMAAEGNPKQEAPIVEMYMATPGYFETLGIPRIAGRDFANESPTGPKVAVINKALAEKLFPGLNPIGQHVRDGDTLYEVIGVVGNIKSRFIGEDTRPVLFRSLAQSIGSDPSFLGYTLIIHSEGDTANLLSAVRQQIHALDPAMAVYNAETIEGHISSALFLPRLAGTLFGVFGFIGLVLAAVGLYGVMSYAVSRRTREIGIRIALGAQLAAIQRLILRQGMILTLIALVLGLPASLAATKLFNSFLYGVRPHDALTFTLVPVFLATVALVASWIPARRASKVDPQTTLRYE</sequence>
<evidence type="ECO:0000259" key="8">
    <source>
        <dbReference type="Pfam" id="PF02687"/>
    </source>
</evidence>
<keyword evidence="4 7" id="KW-1133">Transmembrane helix</keyword>
<dbReference type="RefSeq" id="WP_186746433.1">
    <property type="nucleotide sequence ID" value="NZ_CP060394.1"/>
</dbReference>
<comment type="subcellular location">
    <subcellularLocation>
        <location evidence="1">Cell membrane</location>
        <topology evidence="1">Multi-pass membrane protein</topology>
    </subcellularLocation>
</comment>
<feature type="transmembrane region" description="Helical" evidence="7">
    <location>
        <begin position="776"/>
        <end position="796"/>
    </location>
</feature>
<feature type="domain" description="ABC3 transporter permease C-terminal" evidence="8">
    <location>
        <begin position="693"/>
        <end position="806"/>
    </location>
</feature>
<feature type="domain" description="ABC3 transporter permease C-terminal" evidence="8">
    <location>
        <begin position="289"/>
        <end position="405"/>
    </location>
</feature>
<feature type="transmembrane region" description="Helical" evidence="7">
    <location>
        <begin position="381"/>
        <end position="404"/>
    </location>
</feature>
<evidence type="ECO:0000256" key="6">
    <source>
        <dbReference type="ARBA" id="ARBA00038076"/>
    </source>
</evidence>
<feature type="domain" description="MacB-like periplasmic core" evidence="9">
    <location>
        <begin position="25"/>
        <end position="246"/>
    </location>
</feature>
<comment type="similarity">
    <text evidence="6">Belongs to the ABC-4 integral membrane protein family.</text>
</comment>
<keyword evidence="3 7" id="KW-0812">Transmembrane</keyword>